<gene>
    <name evidence="3" type="ORF">SAMN05421748_128127</name>
</gene>
<evidence type="ECO:0000313" key="3">
    <source>
        <dbReference type="EMBL" id="SNY65773.1"/>
    </source>
</evidence>
<proteinExistence type="predicted"/>
<evidence type="ECO:0000256" key="1">
    <source>
        <dbReference type="SAM" id="Phobius"/>
    </source>
</evidence>
<dbReference type="EMBL" id="OBDY01000028">
    <property type="protein sequence ID" value="SNY65773.1"/>
    <property type="molecule type" value="Genomic_DNA"/>
</dbReference>
<keyword evidence="4" id="KW-1185">Reference proteome</keyword>
<evidence type="ECO:0000256" key="2">
    <source>
        <dbReference type="SAM" id="SignalP"/>
    </source>
</evidence>
<dbReference type="Proteomes" id="UP000219612">
    <property type="component" value="Unassembled WGS sequence"/>
</dbReference>
<keyword evidence="1" id="KW-0472">Membrane</keyword>
<feature type="signal peptide" evidence="2">
    <location>
        <begin position="1"/>
        <end position="20"/>
    </location>
</feature>
<feature type="chain" id="PRO_5039707731" evidence="2">
    <location>
        <begin position="21"/>
        <end position="141"/>
    </location>
</feature>
<reference evidence="3 4" key="1">
    <citation type="submission" date="2017-09" db="EMBL/GenBank/DDBJ databases">
        <authorList>
            <person name="Ehlers B."/>
            <person name="Leendertz F.H."/>
        </authorList>
    </citation>
    <scope>NUCLEOTIDE SEQUENCE [LARGE SCALE GENOMIC DNA]</scope>
    <source>
        <strain evidence="3 4">CGMCC 4.6857</strain>
    </source>
</reference>
<feature type="transmembrane region" description="Helical" evidence="1">
    <location>
        <begin position="81"/>
        <end position="103"/>
    </location>
</feature>
<accession>A0A285K0F1</accession>
<dbReference type="RefSeq" id="WP_097327378.1">
    <property type="nucleotide sequence ID" value="NZ_OBDY01000028.1"/>
</dbReference>
<keyword evidence="1" id="KW-1133">Transmembrane helix</keyword>
<organism evidence="3 4">
    <name type="scientific">Paractinoplanes atraurantiacus</name>
    <dbReference type="NCBI Taxonomy" id="1036182"/>
    <lineage>
        <taxon>Bacteria</taxon>
        <taxon>Bacillati</taxon>
        <taxon>Actinomycetota</taxon>
        <taxon>Actinomycetes</taxon>
        <taxon>Micromonosporales</taxon>
        <taxon>Micromonosporaceae</taxon>
        <taxon>Paractinoplanes</taxon>
    </lineage>
</organism>
<name>A0A285K0F1_9ACTN</name>
<protein>
    <submittedName>
        <fullName evidence="3">Uncharacterized protein</fullName>
    </submittedName>
</protein>
<sequence length="141" mass="14481">MRATYRALALLIALSVVVQAAVIAAAWFTVLNDAEAGGVFDENSEYNWGHWVHSVVGMMVVPLLALVLLVVAFFAKVPGGVKWAAIVLGVVVLQIVLAFAGFIAPVLGVLHGLNAFALAGVASIAARKASAPAGARPAVPV</sequence>
<keyword evidence="2" id="KW-0732">Signal</keyword>
<evidence type="ECO:0000313" key="4">
    <source>
        <dbReference type="Proteomes" id="UP000219612"/>
    </source>
</evidence>
<feature type="transmembrane region" description="Helical" evidence="1">
    <location>
        <begin position="50"/>
        <end position="74"/>
    </location>
</feature>
<dbReference type="AlphaFoldDB" id="A0A285K0F1"/>
<keyword evidence="1" id="KW-0812">Transmembrane</keyword>